<evidence type="ECO:0000313" key="3">
    <source>
        <dbReference type="Proteomes" id="UP000275401"/>
    </source>
</evidence>
<dbReference type="Gene3D" id="3.40.50.80">
    <property type="entry name" value="Nucleotide-binding domain of ferredoxin-NADP reductase (FNR) module"/>
    <property type="match status" value="1"/>
</dbReference>
<dbReference type="PANTHER" id="PTHR30157">
    <property type="entry name" value="FERRIC REDUCTASE, NADPH-DEPENDENT"/>
    <property type="match status" value="1"/>
</dbReference>
<dbReference type="GO" id="GO:0016491">
    <property type="term" value="F:oxidoreductase activity"/>
    <property type="evidence" value="ECO:0007669"/>
    <property type="project" value="InterPro"/>
</dbReference>
<comment type="caution">
    <text evidence="2">The sequence shown here is derived from an EMBL/GenBank/DDBJ whole genome shotgun (WGS) entry which is preliminary data.</text>
</comment>
<keyword evidence="3" id="KW-1185">Reference proteome</keyword>
<dbReference type="RefSeq" id="WP_123098467.1">
    <property type="nucleotide sequence ID" value="NZ_RIBZ01000044.1"/>
</dbReference>
<dbReference type="Pfam" id="PF08021">
    <property type="entry name" value="FAD_binding_9"/>
    <property type="match status" value="1"/>
</dbReference>
<dbReference type="PROSITE" id="PS51384">
    <property type="entry name" value="FAD_FR"/>
    <property type="match status" value="1"/>
</dbReference>
<dbReference type="InterPro" id="IPR013113">
    <property type="entry name" value="SIP_FAD-bd"/>
</dbReference>
<name>A0A3M8X557_9ACTN</name>
<sequence length="295" mass="32215">MTTAATTTRPSTAVPFRFFDAHVVRTRALGPSMSRITFSGADLGDFTAGGRDQRFKLFLPHPGQPAPVVPVEDGDGWFASWRKMDPAVRGIMRSYTVREQRREPDEIDVDFALHHDGGPAARWAARAESGDRVTLLGPVVEDNGGVDFRPPSGTDWVLLSGDETALPAVAGILDWLPAGTPAKVWIEVQHAEDMQELHTEANADITWLVRDGATPGSPRSALLLDDVRATQLPSGTPYAWVAGEAGTVKEMRRHLVRERGFERKAVTFTGYWRLGTCEEQLVEEAVSGTGPKSDD</sequence>
<dbReference type="EMBL" id="RIBZ01000044">
    <property type="protein sequence ID" value="RNG36121.1"/>
    <property type="molecule type" value="Genomic_DNA"/>
</dbReference>
<reference evidence="2 3" key="1">
    <citation type="submission" date="2018-11" db="EMBL/GenBank/DDBJ databases">
        <title>The Potential of Streptomyces as Biocontrol Agents against the Tomato grey mould, Botrytis cinerea (Gray mold) Frontiers in Microbiology.</title>
        <authorList>
            <person name="Li D."/>
        </authorList>
    </citation>
    <scope>NUCLEOTIDE SEQUENCE [LARGE SCALE GENOMIC DNA]</scope>
    <source>
        <strain evidence="2 3">NEAU-LD23</strain>
    </source>
</reference>
<dbReference type="InterPro" id="IPR017938">
    <property type="entry name" value="Riboflavin_synthase-like_b-brl"/>
</dbReference>
<evidence type="ECO:0000259" key="1">
    <source>
        <dbReference type="PROSITE" id="PS51384"/>
    </source>
</evidence>
<feature type="domain" description="FAD-binding FR-type" evidence="1">
    <location>
        <begin position="16"/>
        <end position="151"/>
    </location>
</feature>
<dbReference type="InterPro" id="IPR039374">
    <property type="entry name" value="SIP_fam"/>
</dbReference>
<dbReference type="PANTHER" id="PTHR30157:SF0">
    <property type="entry name" value="NADPH-DEPENDENT FERRIC-CHELATE REDUCTASE"/>
    <property type="match status" value="1"/>
</dbReference>
<dbReference type="Proteomes" id="UP000275401">
    <property type="component" value="Unassembled WGS sequence"/>
</dbReference>
<dbReference type="InterPro" id="IPR017927">
    <property type="entry name" value="FAD-bd_FR_type"/>
</dbReference>
<dbReference type="InterPro" id="IPR039261">
    <property type="entry name" value="FNR_nucleotide-bd"/>
</dbReference>
<proteinExistence type="predicted"/>
<gene>
    <name evidence="2" type="ORF">EEJ42_02975</name>
</gene>
<organism evidence="2 3">
    <name type="scientific">Streptomyces botrytidirepellens</name>
    <dbReference type="NCBI Taxonomy" id="2486417"/>
    <lineage>
        <taxon>Bacteria</taxon>
        <taxon>Bacillati</taxon>
        <taxon>Actinomycetota</taxon>
        <taxon>Actinomycetes</taxon>
        <taxon>Kitasatosporales</taxon>
        <taxon>Streptomycetaceae</taxon>
        <taxon>Streptomyces</taxon>
    </lineage>
</organism>
<dbReference type="Pfam" id="PF04954">
    <property type="entry name" value="SIP"/>
    <property type="match status" value="1"/>
</dbReference>
<dbReference type="InterPro" id="IPR007037">
    <property type="entry name" value="SIP_rossman_dom"/>
</dbReference>
<dbReference type="Gene3D" id="2.40.30.10">
    <property type="entry name" value="Translation factors"/>
    <property type="match status" value="1"/>
</dbReference>
<accession>A0A3M8X557</accession>
<dbReference type="AlphaFoldDB" id="A0A3M8X557"/>
<protein>
    <submittedName>
        <fullName evidence="2">Siderophore-interacting protein</fullName>
    </submittedName>
</protein>
<evidence type="ECO:0000313" key="2">
    <source>
        <dbReference type="EMBL" id="RNG36121.1"/>
    </source>
</evidence>
<dbReference type="CDD" id="cd06193">
    <property type="entry name" value="siderophore_interacting"/>
    <property type="match status" value="1"/>
</dbReference>
<dbReference type="SUPFAM" id="SSF63380">
    <property type="entry name" value="Riboflavin synthase domain-like"/>
    <property type="match status" value="1"/>
</dbReference>